<gene>
    <name evidence="1" type="ORF">AaE_006543</name>
</gene>
<reference evidence="1 2" key="1">
    <citation type="submission" date="2019-06" db="EMBL/GenBank/DDBJ databases">
        <title>Genomics analysis of Aphanomyces spp. identifies a new class of oomycete effector associated with host adaptation.</title>
        <authorList>
            <person name="Gaulin E."/>
        </authorList>
    </citation>
    <scope>NUCLEOTIDE SEQUENCE [LARGE SCALE GENOMIC DNA]</scope>
    <source>
        <strain evidence="1 2">E</strain>
    </source>
</reference>
<protein>
    <submittedName>
        <fullName evidence="1">Uncharacterized protein</fullName>
    </submittedName>
</protein>
<evidence type="ECO:0000313" key="2">
    <source>
        <dbReference type="Proteomes" id="UP000469452"/>
    </source>
</evidence>
<sequence>MDQEPLVTIQAVLADPDVSPELVHRHVVMLQNLLEYVTTSCDTSTSTTSSTTQQETDDAETVKLATYKAQFKLLVPTMETLVVSTPVEIKPIAQACLALINQF</sequence>
<dbReference type="EMBL" id="VJMI01012115">
    <property type="protein sequence ID" value="KAF0750953.1"/>
    <property type="molecule type" value="Genomic_DNA"/>
</dbReference>
<accession>A0A6A4ZZX3</accession>
<name>A0A6A4ZZX3_APHAT</name>
<evidence type="ECO:0000313" key="1">
    <source>
        <dbReference type="EMBL" id="KAF0750953.1"/>
    </source>
</evidence>
<dbReference type="Proteomes" id="UP000469452">
    <property type="component" value="Unassembled WGS sequence"/>
</dbReference>
<comment type="caution">
    <text evidence="1">The sequence shown here is derived from an EMBL/GenBank/DDBJ whole genome shotgun (WGS) entry which is preliminary data.</text>
</comment>
<proteinExistence type="predicted"/>
<dbReference type="AlphaFoldDB" id="A0A6A4ZZX3"/>
<organism evidence="1 2">
    <name type="scientific">Aphanomyces astaci</name>
    <name type="common">Crayfish plague agent</name>
    <dbReference type="NCBI Taxonomy" id="112090"/>
    <lineage>
        <taxon>Eukaryota</taxon>
        <taxon>Sar</taxon>
        <taxon>Stramenopiles</taxon>
        <taxon>Oomycota</taxon>
        <taxon>Saprolegniomycetes</taxon>
        <taxon>Saprolegniales</taxon>
        <taxon>Verrucalvaceae</taxon>
        <taxon>Aphanomyces</taxon>
    </lineage>
</organism>